<evidence type="ECO:0000313" key="2">
    <source>
        <dbReference type="EMBL" id="KHN01105.1"/>
    </source>
</evidence>
<organism evidence="2">
    <name type="scientific">Glycine soja</name>
    <name type="common">Wild soybean</name>
    <dbReference type="NCBI Taxonomy" id="3848"/>
    <lineage>
        <taxon>Eukaryota</taxon>
        <taxon>Viridiplantae</taxon>
        <taxon>Streptophyta</taxon>
        <taxon>Embryophyta</taxon>
        <taxon>Tracheophyta</taxon>
        <taxon>Spermatophyta</taxon>
        <taxon>Magnoliopsida</taxon>
        <taxon>eudicotyledons</taxon>
        <taxon>Gunneridae</taxon>
        <taxon>Pentapetalae</taxon>
        <taxon>rosids</taxon>
        <taxon>fabids</taxon>
        <taxon>Fabales</taxon>
        <taxon>Fabaceae</taxon>
        <taxon>Papilionoideae</taxon>
        <taxon>50 kb inversion clade</taxon>
        <taxon>NPAAA clade</taxon>
        <taxon>indigoferoid/millettioid clade</taxon>
        <taxon>Phaseoleae</taxon>
        <taxon>Glycine</taxon>
        <taxon>Glycine subgen. Soja</taxon>
    </lineage>
</organism>
<dbReference type="Proteomes" id="UP000053555">
    <property type="component" value="Unassembled WGS sequence"/>
</dbReference>
<evidence type="ECO:0000256" key="1">
    <source>
        <dbReference type="SAM" id="MobiDB-lite"/>
    </source>
</evidence>
<feature type="region of interest" description="Disordered" evidence="1">
    <location>
        <begin position="23"/>
        <end position="55"/>
    </location>
</feature>
<dbReference type="EMBL" id="KN671098">
    <property type="protein sequence ID" value="KHN01105.1"/>
    <property type="molecule type" value="Genomic_DNA"/>
</dbReference>
<proteinExistence type="predicted"/>
<feature type="compositionally biased region" description="Basic and acidic residues" evidence="1">
    <location>
        <begin position="26"/>
        <end position="48"/>
    </location>
</feature>
<dbReference type="AlphaFoldDB" id="A0A0B2NVL9"/>
<accession>A0A0B2NVL9</accession>
<name>A0A0B2NVL9_GLYSO</name>
<sequence length="90" mass="10592">MKNIFWKIVMKGEQNMEHYAAPEQYTKSKDEEAAKTEHAVEPNKEERRRSKRKMNKPQYLKDYAMKYGCAGSSLLETESQIFVSLDVVSW</sequence>
<protein>
    <submittedName>
        <fullName evidence="2">Uncharacterized protein</fullName>
    </submittedName>
</protein>
<reference evidence="2" key="1">
    <citation type="submission" date="2014-07" db="EMBL/GenBank/DDBJ databases">
        <title>Identification of a novel salt tolerance gene in wild soybean by whole-genome sequencing.</title>
        <authorList>
            <person name="Lam H.-M."/>
            <person name="Qi X."/>
            <person name="Li M.-W."/>
            <person name="Liu X."/>
            <person name="Xie M."/>
            <person name="Ni M."/>
            <person name="Xu X."/>
        </authorList>
    </citation>
    <scope>NUCLEOTIDE SEQUENCE [LARGE SCALE GENOMIC DNA]</scope>
    <source>
        <tissue evidence="2">Root</tissue>
    </source>
</reference>
<gene>
    <name evidence="2" type="ORF">glysoja_040294</name>
</gene>